<feature type="region of interest" description="Disordered" evidence="1">
    <location>
        <begin position="68"/>
        <end position="166"/>
    </location>
</feature>
<evidence type="ECO:0000313" key="3">
    <source>
        <dbReference type="Proteomes" id="UP000762676"/>
    </source>
</evidence>
<feature type="compositionally biased region" description="Basic and acidic residues" evidence="1">
    <location>
        <begin position="778"/>
        <end position="830"/>
    </location>
</feature>
<evidence type="ECO:0000313" key="2">
    <source>
        <dbReference type="EMBL" id="GFS14014.1"/>
    </source>
</evidence>
<feature type="compositionally biased region" description="Polar residues" evidence="1">
    <location>
        <begin position="237"/>
        <end position="267"/>
    </location>
</feature>
<proteinExistence type="predicted"/>
<comment type="caution">
    <text evidence="2">The sequence shown here is derived from an EMBL/GenBank/DDBJ whole genome shotgun (WGS) entry which is preliminary data.</text>
</comment>
<keyword evidence="3" id="KW-1185">Reference proteome</keyword>
<dbReference type="AlphaFoldDB" id="A0AAV4IU91"/>
<feature type="compositionally biased region" description="Low complexity" evidence="1">
    <location>
        <begin position="74"/>
        <end position="85"/>
    </location>
</feature>
<accession>A0AAV4IU91</accession>
<feature type="compositionally biased region" description="Basic residues" evidence="1">
    <location>
        <begin position="86"/>
        <end position="98"/>
    </location>
</feature>
<dbReference type="Proteomes" id="UP000762676">
    <property type="component" value="Unassembled WGS sequence"/>
</dbReference>
<protein>
    <submittedName>
        <fullName evidence="2">Uncharacterized protein</fullName>
    </submittedName>
</protein>
<feature type="compositionally biased region" description="Low complexity" evidence="1">
    <location>
        <begin position="754"/>
        <end position="765"/>
    </location>
</feature>
<feature type="compositionally biased region" description="Low complexity" evidence="1">
    <location>
        <begin position="99"/>
        <end position="109"/>
    </location>
</feature>
<feature type="compositionally biased region" description="Polar residues" evidence="1">
    <location>
        <begin position="279"/>
        <end position="297"/>
    </location>
</feature>
<reference evidence="2 3" key="1">
    <citation type="journal article" date="2021" name="Elife">
        <title>Chloroplast acquisition without the gene transfer in kleptoplastic sea slugs, Plakobranchus ocellatus.</title>
        <authorList>
            <person name="Maeda T."/>
            <person name="Takahashi S."/>
            <person name="Yoshida T."/>
            <person name="Shimamura S."/>
            <person name="Takaki Y."/>
            <person name="Nagai Y."/>
            <person name="Toyoda A."/>
            <person name="Suzuki Y."/>
            <person name="Arimoto A."/>
            <person name="Ishii H."/>
            <person name="Satoh N."/>
            <person name="Nishiyama T."/>
            <person name="Hasebe M."/>
            <person name="Maruyama T."/>
            <person name="Minagawa J."/>
            <person name="Obokata J."/>
            <person name="Shigenobu S."/>
        </authorList>
    </citation>
    <scope>NUCLEOTIDE SEQUENCE [LARGE SCALE GENOMIC DNA]</scope>
</reference>
<feature type="compositionally biased region" description="Polar residues" evidence="1">
    <location>
        <begin position="139"/>
        <end position="156"/>
    </location>
</feature>
<feature type="region of interest" description="Disordered" evidence="1">
    <location>
        <begin position="213"/>
        <end position="232"/>
    </location>
</feature>
<evidence type="ECO:0000256" key="1">
    <source>
        <dbReference type="SAM" id="MobiDB-lite"/>
    </source>
</evidence>
<organism evidence="2 3">
    <name type="scientific">Elysia marginata</name>
    <dbReference type="NCBI Taxonomy" id="1093978"/>
    <lineage>
        <taxon>Eukaryota</taxon>
        <taxon>Metazoa</taxon>
        <taxon>Spiralia</taxon>
        <taxon>Lophotrochozoa</taxon>
        <taxon>Mollusca</taxon>
        <taxon>Gastropoda</taxon>
        <taxon>Heterobranchia</taxon>
        <taxon>Euthyneura</taxon>
        <taxon>Panpulmonata</taxon>
        <taxon>Sacoglossa</taxon>
        <taxon>Placobranchoidea</taxon>
        <taxon>Plakobranchidae</taxon>
        <taxon>Elysia</taxon>
    </lineage>
</organism>
<feature type="compositionally biased region" description="Basic and acidic residues" evidence="1">
    <location>
        <begin position="220"/>
        <end position="232"/>
    </location>
</feature>
<name>A0AAV4IU91_9GAST</name>
<dbReference type="EMBL" id="BMAT01002776">
    <property type="protein sequence ID" value="GFS14014.1"/>
    <property type="molecule type" value="Genomic_DNA"/>
</dbReference>
<gene>
    <name evidence="2" type="ORF">ElyMa_001413100</name>
</gene>
<sequence length="830" mass="91251">MSTQTKKGDLGDIANLMASDGDSDNLMTEINNFINNGPLETPAGDGSTCSLDQMMNVRIKTEDGSGFISVSSLTKTPAKPTTNKKGPVKKKKLTKSAKAKPSSKNTSSPTEGHTLLSVFSVKQEPPSSDDEFSELEKSICSSKVTTESESGSSSKPQELDYLEPSTSSGGYTCKSIVGKPVSAIKVTHGFKLNATPVVLLEKLDLSRMSLKLASSNEGTSSKKTDLSLETPSKKFELSSQMSSLKSDASSETSNKQMDISSEISSLPVSKPQKKPLVKRSTSISKNEPIVQESSPATSKVDKLKADAASKVLAAKPFLSLGHHLSELGISTGTYKYELSLSPIVLANLSSEPFRKFMNLALDCAVHFRKNQNQPLSGNICLYFGDFVTLQSALQRLCQLPVNFHNMRLNGSIKCFDLRKLKNNPHDEAAKKSLTGRLMFQFCAHRIEKLQQLASVKECDTYKVLCYSSVTAVTCWSCCRAVEICIALVLEIKISVTAFFFQPYCIEGFAFWTFSLARAASSAYSRELIGRCANSDYSIQVVMVLNDVHKTGHEYDCCCLTTEEATPKYPMNSRAGSCLCDTVKSELFYIGLCTCCLGRSCSHPHKEAEQDLHTQAFGSTLFADRKKESTKVTSALINRVPVTLAKEMLLLLFPFSIDVRFSEEKRDRHLKRQGLKGPVSIEFESQEWMEAVLDCIREQSVKMSNLSSTELSTFRLYVKNYTPPKIPIGPIPAAPKSSIPSLMSTPVMPAIKGQGASRGRNASSGSSDRDQKVFSGGRYDGRNRDGEKSSGRSEQRSHSELDRKRPHEDRRLNRHSSIEKRGRFDGHNSSK</sequence>
<feature type="region of interest" description="Disordered" evidence="1">
    <location>
        <begin position="736"/>
        <end position="830"/>
    </location>
</feature>
<feature type="region of interest" description="Disordered" evidence="1">
    <location>
        <begin position="237"/>
        <end position="297"/>
    </location>
</feature>